<dbReference type="SMART" id="SM00382">
    <property type="entry name" value="AAA"/>
    <property type="match status" value="1"/>
</dbReference>
<dbReference type="Pfam" id="PF09383">
    <property type="entry name" value="NIL"/>
    <property type="match status" value="1"/>
</dbReference>
<organism evidence="10 11">
    <name type="scientific">Anaerosporobacter mobilis DSM 15930</name>
    <dbReference type="NCBI Taxonomy" id="1120996"/>
    <lineage>
        <taxon>Bacteria</taxon>
        <taxon>Bacillati</taxon>
        <taxon>Bacillota</taxon>
        <taxon>Clostridia</taxon>
        <taxon>Lachnospirales</taxon>
        <taxon>Lachnospiraceae</taxon>
        <taxon>Anaerosporobacter</taxon>
    </lineage>
</organism>
<feature type="domain" description="ABC transporter" evidence="9">
    <location>
        <begin position="5"/>
        <end position="244"/>
    </location>
</feature>
<dbReference type="InterPro" id="IPR041701">
    <property type="entry name" value="MetN_ABC"/>
</dbReference>
<dbReference type="EMBL" id="FRCP01000021">
    <property type="protein sequence ID" value="SHM91329.1"/>
    <property type="molecule type" value="Genomic_DNA"/>
</dbReference>
<dbReference type="PROSITE" id="PS00211">
    <property type="entry name" value="ABC_TRANSPORTER_1"/>
    <property type="match status" value="1"/>
</dbReference>
<evidence type="ECO:0000313" key="10">
    <source>
        <dbReference type="EMBL" id="SHM91329.1"/>
    </source>
</evidence>
<dbReference type="GO" id="GO:0006865">
    <property type="term" value="P:amino acid transport"/>
    <property type="evidence" value="ECO:0007669"/>
    <property type="project" value="UniProtKB-KW"/>
</dbReference>
<sequence>MEPIIQIKNVSKTFESKSGQVKALQNISIDIEKGDIFGMIGMSGAGKSTLVRCINFLERPTDGTVIIDGKDLGNISNKELRKTRMEIAMIFQHFNLLMQRTVIDNVCFPLEIAGVKKKEAKDRARELLKIVGLENKENAYPVQLSGGQKQRVAIARAIANNPKILLCDEATSALDPETTNSILNLLKDINKRFGITIVVITHEMKVIQEICNKVAILNNGKLAETGYVKDIFTEPKTDEAKRLVYQGTSMTALMNGQRFIRIVFGEQSSFEPVIGNMILSFNTPINIMGADTRNIGGKAMGEMILQLPEDEVIAEKMITYLRNRKLVVEEVDLNV</sequence>
<evidence type="ECO:0000256" key="5">
    <source>
        <dbReference type="ARBA" id="ARBA00022840"/>
    </source>
</evidence>
<dbReference type="SUPFAM" id="SSF55021">
    <property type="entry name" value="ACT-like"/>
    <property type="match status" value="1"/>
</dbReference>
<accession>A0A1M7MK27</accession>
<protein>
    <submittedName>
        <fullName evidence="10">D-methionine transport system ATP-binding protein</fullName>
    </submittedName>
</protein>
<dbReference type="PANTHER" id="PTHR43166:SF30">
    <property type="entry name" value="METHIONINE IMPORT ATP-BINDING PROTEIN METN"/>
    <property type="match status" value="1"/>
</dbReference>
<dbReference type="Gene3D" id="3.30.70.260">
    <property type="match status" value="1"/>
</dbReference>
<dbReference type="InterPro" id="IPR050086">
    <property type="entry name" value="MetN_ABC_transporter-like"/>
</dbReference>
<dbReference type="STRING" id="1120996.SAMN02746066_03886"/>
<evidence type="ECO:0000256" key="3">
    <source>
        <dbReference type="ARBA" id="ARBA00022475"/>
    </source>
</evidence>
<dbReference type="GO" id="GO:0016887">
    <property type="term" value="F:ATP hydrolysis activity"/>
    <property type="evidence" value="ECO:0007669"/>
    <property type="project" value="InterPro"/>
</dbReference>
<evidence type="ECO:0000259" key="9">
    <source>
        <dbReference type="PROSITE" id="PS50893"/>
    </source>
</evidence>
<keyword evidence="3" id="KW-1003">Cell membrane</keyword>
<dbReference type="InterPro" id="IPR027417">
    <property type="entry name" value="P-loop_NTPase"/>
</dbReference>
<evidence type="ECO:0000256" key="4">
    <source>
        <dbReference type="ARBA" id="ARBA00022741"/>
    </source>
</evidence>
<keyword evidence="2" id="KW-0813">Transport</keyword>
<dbReference type="GO" id="GO:0005524">
    <property type="term" value="F:ATP binding"/>
    <property type="evidence" value="ECO:0007669"/>
    <property type="project" value="UniProtKB-KW"/>
</dbReference>
<evidence type="ECO:0000256" key="7">
    <source>
        <dbReference type="ARBA" id="ARBA00022970"/>
    </source>
</evidence>
<dbReference type="PANTHER" id="PTHR43166">
    <property type="entry name" value="AMINO ACID IMPORT ATP-BINDING PROTEIN"/>
    <property type="match status" value="1"/>
</dbReference>
<evidence type="ECO:0000256" key="6">
    <source>
        <dbReference type="ARBA" id="ARBA00022967"/>
    </source>
</evidence>
<keyword evidence="11" id="KW-1185">Reference proteome</keyword>
<keyword evidence="7" id="KW-0029">Amino-acid transport</keyword>
<dbReference type="SMART" id="SM00930">
    <property type="entry name" value="NIL"/>
    <property type="match status" value="1"/>
</dbReference>
<dbReference type="InterPro" id="IPR003439">
    <property type="entry name" value="ABC_transporter-like_ATP-bd"/>
</dbReference>
<evidence type="ECO:0000313" key="11">
    <source>
        <dbReference type="Proteomes" id="UP000184038"/>
    </source>
</evidence>
<dbReference type="Gene3D" id="3.40.50.300">
    <property type="entry name" value="P-loop containing nucleotide triphosphate hydrolases"/>
    <property type="match status" value="1"/>
</dbReference>
<dbReference type="InterPro" id="IPR018449">
    <property type="entry name" value="NIL_domain"/>
</dbReference>
<reference evidence="10 11" key="1">
    <citation type="submission" date="2016-11" db="EMBL/GenBank/DDBJ databases">
        <authorList>
            <person name="Jaros S."/>
            <person name="Januszkiewicz K."/>
            <person name="Wedrychowicz H."/>
        </authorList>
    </citation>
    <scope>NUCLEOTIDE SEQUENCE [LARGE SCALE GENOMIC DNA]</scope>
    <source>
        <strain evidence="10 11">DSM 15930</strain>
    </source>
</reference>
<dbReference type="CDD" id="cd03258">
    <property type="entry name" value="ABC_MetN_methionine_transporter"/>
    <property type="match status" value="1"/>
</dbReference>
<name>A0A1M7MK27_9FIRM</name>
<keyword evidence="6" id="KW-1278">Translocase</keyword>
<gene>
    <name evidence="10" type="ORF">SAMN02746066_03886</name>
</gene>
<dbReference type="FunFam" id="3.40.50.300:FF:000056">
    <property type="entry name" value="Cell division ATP-binding protein FtsE"/>
    <property type="match status" value="1"/>
</dbReference>
<dbReference type="SUPFAM" id="SSF52540">
    <property type="entry name" value="P-loop containing nucleoside triphosphate hydrolases"/>
    <property type="match status" value="1"/>
</dbReference>
<proteinExistence type="inferred from homology"/>
<keyword evidence="4" id="KW-0547">Nucleotide-binding</keyword>
<evidence type="ECO:0000256" key="2">
    <source>
        <dbReference type="ARBA" id="ARBA00022448"/>
    </source>
</evidence>
<dbReference type="InterPro" id="IPR003593">
    <property type="entry name" value="AAA+_ATPase"/>
</dbReference>
<dbReference type="AlphaFoldDB" id="A0A1M7MK27"/>
<evidence type="ECO:0000256" key="1">
    <source>
        <dbReference type="ARBA" id="ARBA00005417"/>
    </source>
</evidence>
<dbReference type="InterPro" id="IPR017871">
    <property type="entry name" value="ABC_transporter-like_CS"/>
</dbReference>
<dbReference type="GO" id="GO:0005886">
    <property type="term" value="C:plasma membrane"/>
    <property type="evidence" value="ECO:0007669"/>
    <property type="project" value="UniProtKB-ARBA"/>
</dbReference>
<keyword evidence="8" id="KW-0472">Membrane</keyword>
<dbReference type="OrthoDB" id="9804199at2"/>
<comment type="similarity">
    <text evidence="1">Belongs to the ABC transporter superfamily.</text>
</comment>
<dbReference type="Proteomes" id="UP000184038">
    <property type="component" value="Unassembled WGS sequence"/>
</dbReference>
<evidence type="ECO:0000256" key="8">
    <source>
        <dbReference type="ARBA" id="ARBA00023136"/>
    </source>
</evidence>
<dbReference type="RefSeq" id="WP_073290448.1">
    <property type="nucleotide sequence ID" value="NZ_FRCP01000021.1"/>
</dbReference>
<keyword evidence="5 10" id="KW-0067">ATP-binding</keyword>
<dbReference type="Pfam" id="PF00005">
    <property type="entry name" value="ABC_tran"/>
    <property type="match status" value="1"/>
</dbReference>
<dbReference type="InterPro" id="IPR045865">
    <property type="entry name" value="ACT-like_dom_sf"/>
</dbReference>
<dbReference type="PROSITE" id="PS50893">
    <property type="entry name" value="ABC_TRANSPORTER_2"/>
    <property type="match status" value="1"/>
</dbReference>